<proteinExistence type="inferred from homology"/>
<feature type="domain" description="FAD/NAD(P)-binding" evidence="14">
    <location>
        <begin position="4"/>
        <end position="289"/>
    </location>
</feature>
<comment type="caution">
    <text evidence="16">The sequence shown here is derived from an EMBL/GenBank/DDBJ whole genome shotgun (WGS) entry which is preliminary data.</text>
</comment>
<evidence type="ECO:0000256" key="8">
    <source>
        <dbReference type="ARBA" id="ARBA00022723"/>
    </source>
</evidence>
<dbReference type="InterPro" id="IPR016156">
    <property type="entry name" value="FAD/NAD-linked_Rdtase_dimer_sf"/>
</dbReference>
<gene>
    <name evidence="16" type="ORF">GCM10009765_04930</name>
</gene>
<evidence type="ECO:0000256" key="12">
    <source>
        <dbReference type="ARBA" id="ARBA00023014"/>
    </source>
</evidence>
<evidence type="ECO:0000256" key="10">
    <source>
        <dbReference type="ARBA" id="ARBA00023002"/>
    </source>
</evidence>
<dbReference type="RefSeq" id="WP_344306668.1">
    <property type="nucleotide sequence ID" value="NZ_BAAANY010000001.1"/>
</dbReference>
<comment type="cofactor">
    <cofactor evidence="1">
        <name>siroheme</name>
        <dbReference type="ChEBI" id="CHEBI:60052"/>
    </cofactor>
</comment>
<keyword evidence="10" id="KW-0560">Oxidoreductase</keyword>
<keyword evidence="7" id="KW-0285">Flavoprotein</keyword>
<evidence type="ECO:0000259" key="14">
    <source>
        <dbReference type="Pfam" id="PF07992"/>
    </source>
</evidence>
<evidence type="ECO:0000256" key="1">
    <source>
        <dbReference type="ARBA" id="ARBA00001929"/>
    </source>
</evidence>
<dbReference type="Gene3D" id="3.30.390.30">
    <property type="match status" value="1"/>
</dbReference>
<dbReference type="InterPro" id="IPR052034">
    <property type="entry name" value="NasD-like"/>
</dbReference>
<organism evidence="16 17">
    <name type="scientific">Fodinicola feengrottensis</name>
    <dbReference type="NCBI Taxonomy" id="435914"/>
    <lineage>
        <taxon>Bacteria</taxon>
        <taxon>Bacillati</taxon>
        <taxon>Actinomycetota</taxon>
        <taxon>Actinomycetes</taxon>
        <taxon>Mycobacteriales</taxon>
        <taxon>Fodinicola</taxon>
    </lineage>
</organism>
<keyword evidence="6" id="KW-0349">Heme</keyword>
<dbReference type="PRINTS" id="PR00368">
    <property type="entry name" value="FADPNR"/>
</dbReference>
<keyword evidence="8" id="KW-0479">Metal-binding</keyword>
<evidence type="ECO:0000256" key="3">
    <source>
        <dbReference type="ARBA" id="ARBA00001974"/>
    </source>
</evidence>
<comment type="cofactor">
    <cofactor evidence="2">
        <name>[4Fe-4S] cluster</name>
        <dbReference type="ChEBI" id="CHEBI:49883"/>
    </cofactor>
</comment>
<evidence type="ECO:0000313" key="17">
    <source>
        <dbReference type="Proteomes" id="UP001500618"/>
    </source>
</evidence>
<evidence type="ECO:0000256" key="7">
    <source>
        <dbReference type="ARBA" id="ARBA00022630"/>
    </source>
</evidence>
<evidence type="ECO:0000259" key="13">
    <source>
        <dbReference type="Pfam" id="PF04324"/>
    </source>
</evidence>
<keyword evidence="12" id="KW-0411">Iron-sulfur</keyword>
<dbReference type="Gene3D" id="3.50.50.60">
    <property type="entry name" value="FAD/NAD(P)-binding domain"/>
    <property type="match status" value="2"/>
</dbReference>
<keyword evidence="9" id="KW-0274">FAD</keyword>
<evidence type="ECO:0000256" key="6">
    <source>
        <dbReference type="ARBA" id="ARBA00022617"/>
    </source>
</evidence>
<protein>
    <submittedName>
        <fullName evidence="16">FAD-dependent oxidoreductase</fullName>
    </submittedName>
</protein>
<name>A0ABP4RQ91_9ACTN</name>
<dbReference type="PRINTS" id="PR00411">
    <property type="entry name" value="PNDRDTASEI"/>
</dbReference>
<evidence type="ECO:0000256" key="2">
    <source>
        <dbReference type="ARBA" id="ARBA00001966"/>
    </source>
</evidence>
<dbReference type="Gene3D" id="1.10.10.1100">
    <property type="entry name" value="BFD-like [2Fe-2S]-binding domain"/>
    <property type="match status" value="1"/>
</dbReference>
<dbReference type="Pfam" id="PF04324">
    <property type="entry name" value="Fer2_BFD"/>
    <property type="match status" value="1"/>
</dbReference>
<dbReference type="PANTHER" id="PTHR43809:SF1">
    <property type="entry name" value="NITRITE REDUCTASE (NADH) LARGE SUBUNIT"/>
    <property type="match status" value="1"/>
</dbReference>
<evidence type="ECO:0000313" key="16">
    <source>
        <dbReference type="EMBL" id="GAA1658540.1"/>
    </source>
</evidence>
<evidence type="ECO:0000259" key="15">
    <source>
        <dbReference type="Pfam" id="PF18267"/>
    </source>
</evidence>
<feature type="domain" description="BFD-like [2Fe-2S]-binding" evidence="13">
    <location>
        <begin position="411"/>
        <end position="456"/>
    </location>
</feature>
<dbReference type="Proteomes" id="UP001500618">
    <property type="component" value="Unassembled WGS sequence"/>
</dbReference>
<comment type="pathway">
    <text evidence="4">Nitrogen metabolism; nitrate reduction (assimilation).</text>
</comment>
<keyword evidence="11" id="KW-0408">Iron</keyword>
<comment type="similarity">
    <text evidence="5">Belongs to the nitrite and sulfite reductase 4Fe-4S domain family.</text>
</comment>
<dbReference type="InterPro" id="IPR036188">
    <property type="entry name" value="FAD/NAD-bd_sf"/>
</dbReference>
<dbReference type="PANTHER" id="PTHR43809">
    <property type="entry name" value="NITRITE REDUCTASE (NADH) LARGE SUBUNIT"/>
    <property type="match status" value="1"/>
</dbReference>
<keyword evidence="17" id="KW-1185">Reference proteome</keyword>
<comment type="cofactor">
    <cofactor evidence="3">
        <name>FAD</name>
        <dbReference type="ChEBI" id="CHEBI:57692"/>
    </cofactor>
</comment>
<accession>A0ABP4RQ91</accession>
<evidence type="ECO:0000256" key="4">
    <source>
        <dbReference type="ARBA" id="ARBA00005096"/>
    </source>
</evidence>
<feature type="domain" description="NADH-rubredoxin oxidoreductase C-terminal" evidence="15">
    <location>
        <begin position="312"/>
        <end position="361"/>
    </location>
</feature>
<dbReference type="InterPro" id="IPR041854">
    <property type="entry name" value="BFD-like_2Fe2S-bd_dom_sf"/>
</dbReference>
<dbReference type="Pfam" id="PF18267">
    <property type="entry name" value="Rubredoxin_C"/>
    <property type="match status" value="1"/>
</dbReference>
<dbReference type="EMBL" id="BAAANY010000001">
    <property type="protein sequence ID" value="GAA1658540.1"/>
    <property type="molecule type" value="Genomic_DNA"/>
</dbReference>
<evidence type="ECO:0000256" key="5">
    <source>
        <dbReference type="ARBA" id="ARBA00010429"/>
    </source>
</evidence>
<reference evidence="17" key="1">
    <citation type="journal article" date="2019" name="Int. J. Syst. Evol. Microbiol.">
        <title>The Global Catalogue of Microorganisms (GCM) 10K type strain sequencing project: providing services to taxonomists for standard genome sequencing and annotation.</title>
        <authorList>
            <consortium name="The Broad Institute Genomics Platform"/>
            <consortium name="The Broad Institute Genome Sequencing Center for Infectious Disease"/>
            <person name="Wu L."/>
            <person name="Ma J."/>
        </authorList>
    </citation>
    <scope>NUCLEOTIDE SEQUENCE [LARGE SCALE GENOMIC DNA]</scope>
    <source>
        <strain evidence="17">JCM 14718</strain>
    </source>
</reference>
<dbReference type="InterPro" id="IPR023753">
    <property type="entry name" value="FAD/NAD-binding_dom"/>
</dbReference>
<dbReference type="InterPro" id="IPR007419">
    <property type="entry name" value="BFD-like_2Fe2S-bd_dom"/>
</dbReference>
<dbReference type="SUPFAM" id="SSF51905">
    <property type="entry name" value="FAD/NAD(P)-binding domain"/>
    <property type="match status" value="2"/>
</dbReference>
<evidence type="ECO:0000256" key="9">
    <source>
        <dbReference type="ARBA" id="ARBA00022827"/>
    </source>
</evidence>
<evidence type="ECO:0000256" key="11">
    <source>
        <dbReference type="ARBA" id="ARBA00023004"/>
    </source>
</evidence>
<dbReference type="Pfam" id="PF07992">
    <property type="entry name" value="Pyr_redox_2"/>
    <property type="match status" value="1"/>
</dbReference>
<dbReference type="InterPro" id="IPR041575">
    <property type="entry name" value="Rubredoxin_C"/>
</dbReference>
<sequence length="477" mass="49587">MTRHVVIAGYGMVGARLAEEIRRRDGRRVRLTVIGAEPYPAYNRILLSSLLSGGFEESRVLTHDAGWAFRHRVDLRLGVRVEGIDADARKIELSDGSVLPYDDLVLATGSVPRLPSVQGLDGEGVSAFRDLDDCRRIRSLADVSVAVLGGGVLGVEVACALAERGVRVTVVHPAAVPMDRQLDAAGGSVVASMLSRLGVGLCFGRRATGWRPGDGLLLDDGELLPADALVVTAGVVPETALARAASVEVNVGVVVDDRLATSRPGIFAIGDCAEFQGAVPGLVQPGWDQAEVLADLLTGADPGARYVGTPSVTRLKAHGIDLVSLGSFTGGEELSFCDARRGRYARLSLDGDKVVGAAILGLPDAGAAITQHFVRGTPAPSDRMGFLLGRALPPEGVAAGGPSRLPAAAEICRCNRVTKRQLVHAWQSGARTVERLATATRATTGCGSCVDAVDGICSWLAAADTSPDSSADAELAG</sequence>